<dbReference type="AlphaFoldDB" id="A0A1F4XS40"/>
<reference evidence="3 4" key="1">
    <citation type="journal article" date="2016" name="Nat. Commun.">
        <title>Thousands of microbial genomes shed light on interconnected biogeochemical processes in an aquifer system.</title>
        <authorList>
            <person name="Anantharaman K."/>
            <person name="Brown C.T."/>
            <person name="Hug L.A."/>
            <person name="Sharon I."/>
            <person name="Castelle C.J."/>
            <person name="Probst A.J."/>
            <person name="Thomas B.C."/>
            <person name="Singh A."/>
            <person name="Wilkins M.J."/>
            <person name="Karaoz U."/>
            <person name="Brodie E.L."/>
            <person name="Williams K.H."/>
            <person name="Hubbard S.S."/>
            <person name="Banfield J.F."/>
        </authorList>
    </citation>
    <scope>NUCLEOTIDE SEQUENCE [LARGE SCALE GENOMIC DNA]</scope>
</reference>
<evidence type="ECO:0000313" key="4">
    <source>
        <dbReference type="Proteomes" id="UP000178091"/>
    </source>
</evidence>
<keyword evidence="1" id="KW-0378">Hydrolase</keyword>
<evidence type="ECO:0000259" key="2">
    <source>
        <dbReference type="PROSITE" id="PS51462"/>
    </source>
</evidence>
<feature type="domain" description="Nudix hydrolase" evidence="2">
    <location>
        <begin position="9"/>
        <end position="139"/>
    </location>
</feature>
<evidence type="ECO:0000256" key="1">
    <source>
        <dbReference type="ARBA" id="ARBA00022801"/>
    </source>
</evidence>
<dbReference type="EMBL" id="MEWW01000016">
    <property type="protein sequence ID" value="OGC84418.1"/>
    <property type="molecule type" value="Genomic_DNA"/>
</dbReference>
<dbReference type="PROSITE" id="PS51462">
    <property type="entry name" value="NUDIX"/>
    <property type="match status" value="1"/>
</dbReference>
<comment type="caution">
    <text evidence="3">The sequence shown here is derived from an EMBL/GenBank/DDBJ whole genome shotgun (WGS) entry which is preliminary data.</text>
</comment>
<proteinExistence type="predicted"/>
<name>A0A1F4XS40_9BACT</name>
<dbReference type="PANTHER" id="PTHR16099">
    <property type="entry name" value="8-OXO-DGTP DIPHOSPHATES NUDT15"/>
    <property type="match status" value="1"/>
</dbReference>
<accession>A0A1F4XS40</accession>
<dbReference type="InterPro" id="IPR015797">
    <property type="entry name" value="NUDIX_hydrolase-like_dom_sf"/>
</dbReference>
<dbReference type="GO" id="GO:0016787">
    <property type="term" value="F:hydrolase activity"/>
    <property type="evidence" value="ECO:0007669"/>
    <property type="project" value="UniProtKB-KW"/>
</dbReference>
<gene>
    <name evidence="3" type="ORF">A3F55_00360</name>
</gene>
<dbReference type="CDD" id="cd04683">
    <property type="entry name" value="NUDIX_Hydrolase"/>
    <property type="match status" value="1"/>
</dbReference>
<dbReference type="InterPro" id="IPR000086">
    <property type="entry name" value="NUDIX_hydrolase_dom"/>
</dbReference>
<evidence type="ECO:0000313" key="3">
    <source>
        <dbReference type="EMBL" id="OGC84418.1"/>
    </source>
</evidence>
<dbReference type="SUPFAM" id="SSF55811">
    <property type="entry name" value="Nudix"/>
    <property type="match status" value="1"/>
</dbReference>
<organism evidence="3 4">
    <name type="scientific">Candidatus Adlerbacteria bacterium RIFCSPHIGHO2_12_FULL_53_18</name>
    <dbReference type="NCBI Taxonomy" id="1797242"/>
    <lineage>
        <taxon>Bacteria</taxon>
        <taxon>Candidatus Adleribacteriota</taxon>
    </lineage>
</organism>
<dbReference type="PROSITE" id="PS00893">
    <property type="entry name" value="NUDIX_BOX"/>
    <property type="match status" value="1"/>
</dbReference>
<protein>
    <recommendedName>
        <fullName evidence="2">Nudix hydrolase domain-containing protein</fullName>
    </recommendedName>
</protein>
<dbReference type="Pfam" id="PF00293">
    <property type="entry name" value="NUDIX"/>
    <property type="match status" value="1"/>
</dbReference>
<dbReference type="InterPro" id="IPR020084">
    <property type="entry name" value="NUDIX_hydrolase_CS"/>
</dbReference>
<dbReference type="Proteomes" id="UP000178091">
    <property type="component" value="Unassembled WGS sequence"/>
</dbReference>
<dbReference type="Gene3D" id="3.90.79.10">
    <property type="entry name" value="Nucleoside Triphosphate Pyrophosphohydrolase"/>
    <property type="match status" value="1"/>
</dbReference>
<sequence>MNQEFENRPLFRAAAFLVMRKEGKVLLHKRINTSHEEGNYGLVSGHLDGKETAEEAIVREAMEEAGVKVSAQDLTPVHVVHNLSGNYEYFCIFFVTEKWKGEPKNMEPDRCGDLSWFPLNNLPDNTINYIRPVLERLDQGMHYTSFR</sequence>
<dbReference type="PANTHER" id="PTHR16099:SF5">
    <property type="entry name" value="NUCLEOTIDE TRIPHOSPHATE DIPHOSPHATASE NUDT15"/>
    <property type="match status" value="1"/>
</dbReference>